<comment type="caution">
    <text evidence="6">The sequence shown here is derived from an EMBL/GenBank/DDBJ whole genome shotgun (WGS) entry which is preliminary data.</text>
</comment>
<dbReference type="OrthoDB" id="9802815at2"/>
<gene>
    <name evidence="6" type="ORF">CLV58_1452</name>
</gene>
<evidence type="ECO:0000313" key="7">
    <source>
        <dbReference type="Proteomes" id="UP000238375"/>
    </source>
</evidence>
<dbReference type="Gene3D" id="3.40.50.12230">
    <property type="match status" value="1"/>
</dbReference>
<dbReference type="AlphaFoldDB" id="A0A2T0RMV7"/>
<dbReference type="InterPro" id="IPR011034">
    <property type="entry name" value="Formyl_transferase-like_C_sf"/>
</dbReference>
<dbReference type="InterPro" id="IPR005793">
    <property type="entry name" value="Formyl_trans_C"/>
</dbReference>
<dbReference type="PANTHER" id="PTHR11138:SF5">
    <property type="entry name" value="METHIONYL-TRNA FORMYLTRANSFERASE, MITOCHONDRIAL"/>
    <property type="match status" value="1"/>
</dbReference>
<comment type="similarity">
    <text evidence="1">Belongs to the Fmt family.</text>
</comment>
<dbReference type="RefSeq" id="WP_106140910.1">
    <property type="nucleotide sequence ID" value="NZ_PVTE01000045.1"/>
</dbReference>
<dbReference type="Pfam" id="PF00551">
    <property type="entry name" value="Formyl_trans_N"/>
    <property type="match status" value="1"/>
</dbReference>
<dbReference type="Pfam" id="PF02911">
    <property type="entry name" value="Formyl_trans_C"/>
    <property type="match status" value="1"/>
</dbReference>
<dbReference type="PANTHER" id="PTHR11138">
    <property type="entry name" value="METHIONYL-TRNA FORMYLTRANSFERASE"/>
    <property type="match status" value="1"/>
</dbReference>
<dbReference type="CDD" id="cd08704">
    <property type="entry name" value="Met_tRNA_FMT_C"/>
    <property type="match status" value="1"/>
</dbReference>
<keyword evidence="2 6" id="KW-0808">Transferase</keyword>
<name>A0A2T0RMV7_9BACT</name>
<evidence type="ECO:0000259" key="5">
    <source>
        <dbReference type="Pfam" id="PF02911"/>
    </source>
</evidence>
<feature type="domain" description="Formyl transferase C-terminal" evidence="5">
    <location>
        <begin position="205"/>
        <end position="282"/>
    </location>
</feature>
<evidence type="ECO:0000313" key="6">
    <source>
        <dbReference type="EMBL" id="PRY22443.1"/>
    </source>
</evidence>
<evidence type="ECO:0000256" key="2">
    <source>
        <dbReference type="ARBA" id="ARBA00022679"/>
    </source>
</evidence>
<accession>A0A2T0RMV7</accession>
<dbReference type="SUPFAM" id="SSF53328">
    <property type="entry name" value="Formyltransferase"/>
    <property type="match status" value="1"/>
</dbReference>
<dbReference type="Proteomes" id="UP000238375">
    <property type="component" value="Unassembled WGS sequence"/>
</dbReference>
<dbReference type="InterPro" id="IPR044135">
    <property type="entry name" value="Met-tRNA-FMT_C"/>
</dbReference>
<dbReference type="GO" id="GO:0004479">
    <property type="term" value="F:methionyl-tRNA formyltransferase activity"/>
    <property type="evidence" value="ECO:0007669"/>
    <property type="project" value="TreeGrafter"/>
</dbReference>
<proteinExistence type="inferred from homology"/>
<reference evidence="6 7" key="1">
    <citation type="submission" date="2018-03" db="EMBL/GenBank/DDBJ databases">
        <title>Genomic Encyclopedia of Archaeal and Bacterial Type Strains, Phase II (KMG-II): from individual species to whole genera.</title>
        <authorList>
            <person name="Goeker M."/>
        </authorList>
    </citation>
    <scope>NUCLEOTIDE SEQUENCE [LARGE SCALE GENOMIC DNA]</scope>
    <source>
        <strain evidence="6 7">DSM 28354</strain>
    </source>
</reference>
<protein>
    <submittedName>
        <fullName evidence="6">Methionyl-tRNA formyltransferase</fullName>
    </submittedName>
</protein>
<evidence type="ECO:0000259" key="4">
    <source>
        <dbReference type="Pfam" id="PF00551"/>
    </source>
</evidence>
<evidence type="ECO:0000256" key="1">
    <source>
        <dbReference type="ARBA" id="ARBA00010699"/>
    </source>
</evidence>
<dbReference type="InterPro" id="IPR036477">
    <property type="entry name" value="Formyl_transf_N_sf"/>
</dbReference>
<keyword evidence="3" id="KW-0648">Protein biosynthesis</keyword>
<feature type="domain" description="Formyl transferase N-terminal" evidence="4">
    <location>
        <begin position="62"/>
        <end position="158"/>
    </location>
</feature>
<dbReference type="SUPFAM" id="SSF50486">
    <property type="entry name" value="FMT C-terminal domain-like"/>
    <property type="match status" value="1"/>
</dbReference>
<dbReference type="InterPro" id="IPR002376">
    <property type="entry name" value="Formyl_transf_N"/>
</dbReference>
<dbReference type="EMBL" id="PVTE01000045">
    <property type="protein sequence ID" value="PRY22443.1"/>
    <property type="molecule type" value="Genomic_DNA"/>
</dbReference>
<dbReference type="GO" id="GO:0005829">
    <property type="term" value="C:cytosol"/>
    <property type="evidence" value="ECO:0007669"/>
    <property type="project" value="TreeGrafter"/>
</dbReference>
<evidence type="ECO:0000256" key="3">
    <source>
        <dbReference type="ARBA" id="ARBA00022917"/>
    </source>
</evidence>
<organism evidence="6 7">
    <name type="scientific">Spirosoma oryzae</name>
    <dbReference type="NCBI Taxonomy" id="1469603"/>
    <lineage>
        <taxon>Bacteria</taxon>
        <taxon>Pseudomonadati</taxon>
        <taxon>Bacteroidota</taxon>
        <taxon>Cytophagia</taxon>
        <taxon>Cytophagales</taxon>
        <taxon>Cytophagaceae</taxon>
        <taxon>Spirosoma</taxon>
    </lineage>
</organism>
<sequence length="324" mass="34708">MRLAIIISSPLGFPLLHALIRTGAAVEVAVPATNQPEIEELVGQLAGVDLVPRRLVRAGLGETLADWIAEWQPSVVLVLTFPWRVPARVLALPPHGFLNVHFAALPNYRGPAPLFWQLRNRESVGAVTIHRMEADFDTGAILLELPVPIGPDDTYGLHHTNLANRAATLAPQLVALLQLPTGTLPMRAQPEAAAHYWPRPALPDLCLQWDTPAAECYALVRAANPWNRGVFALLRGHPIRILAVQPLPGVAHEHPPGTVLRADAQAGVLVACGSGEVLRLEMVLLAEGYFTGFQLISLGLQVGERLGTLPVAGAAMGRAVAALV</sequence>
<keyword evidence="7" id="KW-1185">Reference proteome</keyword>